<keyword evidence="1" id="KW-0812">Transmembrane</keyword>
<comment type="caution">
    <text evidence="3">The sequence shown here is derived from an EMBL/GenBank/DDBJ whole genome shotgun (WGS) entry which is preliminary data.</text>
</comment>
<feature type="transmembrane region" description="Helical" evidence="1">
    <location>
        <begin position="22"/>
        <end position="45"/>
    </location>
</feature>
<sequence>MDDSPAEPHSPEPAARPARGRFFWWTLAALPFVPWLIGLAARWWWFAELFTHFRFQWLLGTGAIGLILLSARQRVPLALCGAAALILGGPMLAGEFASRTQSERPALGVVTANVLTRNEDAFPLLAYLAVIDPDVICLQEIDSRWAEALTPLHGEYPHRLVVPDDLGNFGMAIYSREPGAFVAETVEGVPRIRADLDIDGRTLTVFNVHTSPPIGGRRAGDRNRGMANLAAATAAVDGPVLVCGDLNCTPWSPYFAALIRDGILADTRGGGRSPTTWRAGNPLFALPIDHLLTGGGAGLVGPIAGPDIGSDHRPLSGRLHLPQP</sequence>
<dbReference type="RefSeq" id="WP_171187225.1">
    <property type="nucleotide sequence ID" value="NZ_WTPX01000072.1"/>
</dbReference>
<dbReference type="EMBL" id="WTPX01000072">
    <property type="protein sequence ID" value="NNJ26314.1"/>
    <property type="molecule type" value="Genomic_DNA"/>
</dbReference>
<dbReference type="Proteomes" id="UP000609651">
    <property type="component" value="Unassembled WGS sequence"/>
</dbReference>
<accession>A0ABX1VF12</accession>
<evidence type="ECO:0000313" key="4">
    <source>
        <dbReference type="Proteomes" id="UP000609651"/>
    </source>
</evidence>
<dbReference type="Pfam" id="PF03372">
    <property type="entry name" value="Exo_endo_phos"/>
    <property type="match status" value="1"/>
</dbReference>
<organism evidence="3 4">
    <name type="scientific">Alienimonas chondri</name>
    <dbReference type="NCBI Taxonomy" id="2681879"/>
    <lineage>
        <taxon>Bacteria</taxon>
        <taxon>Pseudomonadati</taxon>
        <taxon>Planctomycetota</taxon>
        <taxon>Planctomycetia</taxon>
        <taxon>Planctomycetales</taxon>
        <taxon>Planctomycetaceae</taxon>
        <taxon>Alienimonas</taxon>
    </lineage>
</organism>
<name>A0ABX1VF12_9PLAN</name>
<keyword evidence="1" id="KW-0472">Membrane</keyword>
<evidence type="ECO:0000256" key="1">
    <source>
        <dbReference type="SAM" id="Phobius"/>
    </source>
</evidence>
<dbReference type="InterPro" id="IPR005135">
    <property type="entry name" value="Endo/exonuclease/phosphatase"/>
</dbReference>
<dbReference type="SUPFAM" id="SSF56219">
    <property type="entry name" value="DNase I-like"/>
    <property type="match status" value="1"/>
</dbReference>
<gene>
    <name evidence="3" type="ORF">LzC2_23970</name>
</gene>
<evidence type="ECO:0000259" key="2">
    <source>
        <dbReference type="Pfam" id="PF03372"/>
    </source>
</evidence>
<feature type="transmembrane region" description="Helical" evidence="1">
    <location>
        <begin position="76"/>
        <end position="93"/>
    </location>
</feature>
<feature type="transmembrane region" description="Helical" evidence="1">
    <location>
        <begin position="51"/>
        <end position="69"/>
    </location>
</feature>
<dbReference type="InterPro" id="IPR036691">
    <property type="entry name" value="Endo/exonu/phosph_ase_sf"/>
</dbReference>
<keyword evidence="1" id="KW-1133">Transmembrane helix</keyword>
<protein>
    <recommendedName>
        <fullName evidence="2">Endonuclease/exonuclease/phosphatase domain-containing protein</fullName>
    </recommendedName>
</protein>
<keyword evidence="4" id="KW-1185">Reference proteome</keyword>
<dbReference type="Gene3D" id="3.60.10.10">
    <property type="entry name" value="Endonuclease/exonuclease/phosphatase"/>
    <property type="match status" value="1"/>
</dbReference>
<reference evidence="3 4" key="1">
    <citation type="journal article" date="2020" name="Syst. Appl. Microbiol.">
        <title>Alienimonas chondri sp. nov., a novel planctomycete isolated from the biofilm of the red alga Chondrus crispus.</title>
        <authorList>
            <person name="Vitorino I."/>
            <person name="Albuquerque L."/>
            <person name="Wiegand S."/>
            <person name="Kallscheuer N."/>
            <person name="da Costa M.S."/>
            <person name="Lobo-da-Cunha A."/>
            <person name="Jogler C."/>
            <person name="Lage O.M."/>
        </authorList>
    </citation>
    <scope>NUCLEOTIDE SEQUENCE [LARGE SCALE GENOMIC DNA]</scope>
    <source>
        <strain evidence="3 4">LzC2</strain>
    </source>
</reference>
<evidence type="ECO:0000313" key="3">
    <source>
        <dbReference type="EMBL" id="NNJ26314.1"/>
    </source>
</evidence>
<proteinExistence type="predicted"/>
<feature type="domain" description="Endonuclease/exonuclease/phosphatase" evidence="2">
    <location>
        <begin position="111"/>
        <end position="312"/>
    </location>
</feature>